<dbReference type="EMBL" id="CP041253">
    <property type="protein sequence ID" value="QDH78719.1"/>
    <property type="molecule type" value="Genomic_DNA"/>
</dbReference>
<evidence type="ECO:0008006" key="4">
    <source>
        <dbReference type="Google" id="ProtNLM"/>
    </source>
</evidence>
<feature type="signal peptide" evidence="1">
    <location>
        <begin position="1"/>
        <end position="25"/>
    </location>
</feature>
<name>A0A514CFY0_9BACT</name>
<organism evidence="2 3">
    <name type="scientific">Echinicola soli</name>
    <dbReference type="NCBI Taxonomy" id="2591634"/>
    <lineage>
        <taxon>Bacteria</taxon>
        <taxon>Pseudomonadati</taxon>
        <taxon>Bacteroidota</taxon>
        <taxon>Cytophagia</taxon>
        <taxon>Cytophagales</taxon>
        <taxon>Cyclobacteriaceae</taxon>
        <taxon>Echinicola</taxon>
    </lineage>
</organism>
<dbReference type="OrthoDB" id="827934at2"/>
<protein>
    <recommendedName>
        <fullName evidence="4">Secreted protein</fullName>
    </recommendedName>
</protein>
<accession>A0A514CFY0</accession>
<sequence length="80" mass="9024">MKNSMLNLVKGGVFLLAMIAAFAFTQPVVQGPYHYDEDTEEWTDLSGVEYSCDQEPQEVCTYASEDLDDPFQEGRIDLNP</sequence>
<evidence type="ECO:0000313" key="3">
    <source>
        <dbReference type="Proteomes" id="UP000316614"/>
    </source>
</evidence>
<dbReference type="AlphaFoldDB" id="A0A514CFY0"/>
<keyword evidence="1" id="KW-0732">Signal</keyword>
<dbReference type="Proteomes" id="UP000316614">
    <property type="component" value="Chromosome"/>
</dbReference>
<keyword evidence="3" id="KW-1185">Reference proteome</keyword>
<proteinExistence type="predicted"/>
<feature type="chain" id="PRO_5021974943" description="Secreted protein" evidence="1">
    <location>
        <begin position="26"/>
        <end position="80"/>
    </location>
</feature>
<reference evidence="2 3" key="1">
    <citation type="submission" date="2019-06" db="EMBL/GenBank/DDBJ databases">
        <title>Echinicola alkalisoli sp. nov. isolated from saline soil.</title>
        <authorList>
            <person name="Sun J.-Q."/>
            <person name="Xu L."/>
        </authorList>
    </citation>
    <scope>NUCLEOTIDE SEQUENCE [LARGE SCALE GENOMIC DNA]</scope>
    <source>
        <strain evidence="2 3">LN3S3</strain>
    </source>
</reference>
<dbReference type="RefSeq" id="WP_141613973.1">
    <property type="nucleotide sequence ID" value="NZ_CP041253.1"/>
</dbReference>
<evidence type="ECO:0000313" key="2">
    <source>
        <dbReference type="EMBL" id="QDH78719.1"/>
    </source>
</evidence>
<gene>
    <name evidence="2" type="ORF">FKX85_06585</name>
</gene>
<evidence type="ECO:0000256" key="1">
    <source>
        <dbReference type="SAM" id="SignalP"/>
    </source>
</evidence>
<dbReference type="KEGG" id="echi:FKX85_06585"/>